<accession>A0AAD8V2F0</accession>
<evidence type="ECO:0000313" key="2">
    <source>
        <dbReference type="Proteomes" id="UP001230504"/>
    </source>
</evidence>
<gene>
    <name evidence="1" type="ORF">LY79DRAFT_556273</name>
</gene>
<protein>
    <submittedName>
        <fullName evidence="1">Uncharacterized protein</fullName>
    </submittedName>
</protein>
<reference evidence="1" key="1">
    <citation type="submission" date="2021-06" db="EMBL/GenBank/DDBJ databases">
        <title>Comparative genomics, transcriptomics and evolutionary studies reveal genomic signatures of adaptation to plant cell wall in hemibiotrophic fungi.</title>
        <authorList>
            <consortium name="DOE Joint Genome Institute"/>
            <person name="Baroncelli R."/>
            <person name="Diaz J.F."/>
            <person name="Benocci T."/>
            <person name="Peng M."/>
            <person name="Battaglia E."/>
            <person name="Haridas S."/>
            <person name="Andreopoulos W."/>
            <person name="Labutti K."/>
            <person name="Pangilinan J."/>
            <person name="Floch G.L."/>
            <person name="Makela M.R."/>
            <person name="Henrissat B."/>
            <person name="Grigoriev I.V."/>
            <person name="Crouch J.A."/>
            <person name="De Vries R.P."/>
            <person name="Sukno S.A."/>
            <person name="Thon M.R."/>
        </authorList>
    </citation>
    <scope>NUCLEOTIDE SEQUENCE</scope>
    <source>
        <strain evidence="1">CBS 125086</strain>
    </source>
</reference>
<dbReference type="GeneID" id="85442242"/>
<organism evidence="1 2">
    <name type="scientific">Colletotrichum navitas</name>
    <dbReference type="NCBI Taxonomy" id="681940"/>
    <lineage>
        <taxon>Eukaryota</taxon>
        <taxon>Fungi</taxon>
        <taxon>Dikarya</taxon>
        <taxon>Ascomycota</taxon>
        <taxon>Pezizomycotina</taxon>
        <taxon>Sordariomycetes</taxon>
        <taxon>Hypocreomycetidae</taxon>
        <taxon>Glomerellales</taxon>
        <taxon>Glomerellaceae</taxon>
        <taxon>Colletotrichum</taxon>
        <taxon>Colletotrichum graminicola species complex</taxon>
    </lineage>
</organism>
<dbReference type="EMBL" id="JAHLJV010000036">
    <property type="protein sequence ID" value="KAK1589770.1"/>
    <property type="molecule type" value="Genomic_DNA"/>
</dbReference>
<sequence>MAAFTVSTSQLLSADKMANLRYEAKTQYYQNHVLDLAVDDVTLEDFIDDYIEQYYHLEAISAQSSVSLVSNNSLTKSKSKLRRFLRRITRKRL</sequence>
<dbReference type="Proteomes" id="UP001230504">
    <property type="component" value="Unassembled WGS sequence"/>
</dbReference>
<name>A0AAD8V2F0_9PEZI</name>
<dbReference type="AlphaFoldDB" id="A0AAD8V2F0"/>
<dbReference type="RefSeq" id="XP_060413307.1">
    <property type="nucleotide sequence ID" value="XM_060558002.1"/>
</dbReference>
<evidence type="ECO:0000313" key="1">
    <source>
        <dbReference type="EMBL" id="KAK1589770.1"/>
    </source>
</evidence>
<comment type="caution">
    <text evidence="1">The sequence shown here is derived from an EMBL/GenBank/DDBJ whole genome shotgun (WGS) entry which is preliminary data.</text>
</comment>
<proteinExistence type="predicted"/>
<keyword evidence="2" id="KW-1185">Reference proteome</keyword>